<dbReference type="Gene3D" id="1.10.10.10">
    <property type="entry name" value="Winged helix-like DNA-binding domain superfamily/Winged helix DNA-binding domain"/>
    <property type="match status" value="2"/>
</dbReference>
<evidence type="ECO:0000256" key="2">
    <source>
        <dbReference type="SAM" id="Coils"/>
    </source>
</evidence>
<evidence type="ECO:0000256" key="1">
    <source>
        <dbReference type="ARBA" id="ARBA00038232"/>
    </source>
</evidence>
<dbReference type="SUPFAM" id="SSF48295">
    <property type="entry name" value="TrpR-like"/>
    <property type="match status" value="3"/>
</dbReference>
<name>A0ABU0E649_9FIRM</name>
<keyword evidence="5" id="KW-1185">Reference proteome</keyword>
<comment type="similarity">
    <text evidence="1">Belongs to the IS150/IS1296 orfA family.</text>
</comment>
<proteinExistence type="inferred from homology"/>
<dbReference type="Proteomes" id="UP001230220">
    <property type="component" value="Unassembled WGS sequence"/>
</dbReference>
<dbReference type="InterPro" id="IPR036388">
    <property type="entry name" value="WH-like_DNA-bd_sf"/>
</dbReference>
<reference evidence="4 5" key="1">
    <citation type="submission" date="2023-07" db="EMBL/GenBank/DDBJ databases">
        <title>Genomic Encyclopedia of Type Strains, Phase IV (KMG-IV): sequencing the most valuable type-strain genomes for metagenomic binning, comparative biology and taxonomic classification.</title>
        <authorList>
            <person name="Goeker M."/>
        </authorList>
    </citation>
    <scope>NUCLEOTIDE SEQUENCE [LARGE SCALE GENOMIC DNA]</scope>
    <source>
        <strain evidence="4 5">DSM 16784</strain>
    </source>
</reference>
<gene>
    <name evidence="4" type="ORF">J2S15_003141</name>
</gene>
<accession>A0ABU0E649</accession>
<sequence length="238" mass="28212">MGRKSKFTPKQKEQAVLRYTKGYESQRGIAASLGIKHTSFLKWIALYEASGIEGFIPSPHNNSYSKEFKVEVVLAYLNGEGSLLDVMKKYKLKSTRQIETWVMKYNSHEELKDYNPKGEVYMAENRRKTTLEERIKIVEWCLEHDKSYKDAASEFDVSYAQVYQWVKRFTEDGENGLEDRRGKNKLDEELTELELLRRENKRLERKLEEERRTIIALKKVKEIERRRYSPKGNKNRNT</sequence>
<dbReference type="EMBL" id="JAUSUR010000006">
    <property type="protein sequence ID" value="MDQ0362387.1"/>
    <property type="molecule type" value="Genomic_DNA"/>
</dbReference>
<dbReference type="Pfam" id="PF13518">
    <property type="entry name" value="HTH_28"/>
    <property type="match status" value="1"/>
</dbReference>
<dbReference type="InterPro" id="IPR055247">
    <property type="entry name" value="InsJ-like_HTH"/>
</dbReference>
<evidence type="ECO:0000313" key="4">
    <source>
        <dbReference type="EMBL" id="MDQ0362387.1"/>
    </source>
</evidence>
<evidence type="ECO:0000259" key="3">
    <source>
        <dbReference type="Pfam" id="PF13518"/>
    </source>
</evidence>
<dbReference type="RefSeq" id="WP_307409962.1">
    <property type="nucleotide sequence ID" value="NZ_JAUSUR010000006.1"/>
</dbReference>
<comment type="caution">
    <text evidence="4">The sequence shown here is derived from an EMBL/GenBank/DDBJ whole genome shotgun (WGS) entry which is preliminary data.</text>
</comment>
<dbReference type="InterPro" id="IPR052057">
    <property type="entry name" value="IS150/IS1296_orfA-like"/>
</dbReference>
<dbReference type="InterPro" id="IPR010921">
    <property type="entry name" value="Trp_repressor/repl_initiator"/>
</dbReference>
<organism evidence="4 5">
    <name type="scientific">Breznakia pachnodae</name>
    <dbReference type="NCBI Taxonomy" id="265178"/>
    <lineage>
        <taxon>Bacteria</taxon>
        <taxon>Bacillati</taxon>
        <taxon>Bacillota</taxon>
        <taxon>Erysipelotrichia</taxon>
        <taxon>Erysipelotrichales</taxon>
        <taxon>Erysipelotrichaceae</taxon>
        <taxon>Breznakia</taxon>
    </lineage>
</organism>
<dbReference type="Pfam" id="PF01527">
    <property type="entry name" value="HTH_Tnp_1"/>
    <property type="match status" value="1"/>
</dbReference>
<dbReference type="PANTHER" id="PTHR33795:SF1">
    <property type="entry name" value="INSERTION ELEMENT IS150 PROTEIN INSJ"/>
    <property type="match status" value="1"/>
</dbReference>
<evidence type="ECO:0000313" key="5">
    <source>
        <dbReference type="Proteomes" id="UP001230220"/>
    </source>
</evidence>
<dbReference type="InterPro" id="IPR002514">
    <property type="entry name" value="Transposase_8"/>
</dbReference>
<protein>
    <submittedName>
        <fullName evidence="4">Transposase-like protein</fullName>
    </submittedName>
</protein>
<feature type="domain" description="Insertion element IS150 protein InsJ-like helix-turn-helix" evidence="3">
    <location>
        <begin position="133"/>
        <end position="185"/>
    </location>
</feature>
<dbReference type="PANTHER" id="PTHR33795">
    <property type="entry name" value="INSERTION ELEMENT IS150 PROTEIN INSJ"/>
    <property type="match status" value="1"/>
</dbReference>
<keyword evidence="2" id="KW-0175">Coiled coil</keyword>
<feature type="coiled-coil region" evidence="2">
    <location>
        <begin position="183"/>
        <end position="220"/>
    </location>
</feature>